<evidence type="ECO:0000256" key="1">
    <source>
        <dbReference type="ARBA" id="ARBA00022801"/>
    </source>
</evidence>
<dbReference type="GO" id="GO:0009395">
    <property type="term" value="P:phospholipid catabolic process"/>
    <property type="evidence" value="ECO:0007669"/>
    <property type="project" value="TreeGrafter"/>
</dbReference>
<dbReference type="EMBL" id="CYKH01001913">
    <property type="protein sequence ID" value="CUI15189.1"/>
    <property type="molecule type" value="Genomic_DNA"/>
</dbReference>
<evidence type="ECO:0000313" key="2">
    <source>
        <dbReference type="EMBL" id="CUI15189.1"/>
    </source>
</evidence>
<reference evidence="3" key="1">
    <citation type="submission" date="2015-09" db="EMBL/GenBank/DDBJ databases">
        <authorList>
            <consortium name="Pathogen Informatics"/>
        </authorList>
    </citation>
    <scope>NUCLEOTIDE SEQUENCE [LARGE SCALE GENOMIC DNA]</scope>
    <source>
        <strain evidence="3">Lake Konstanz</strain>
    </source>
</reference>
<accession>A0A0S4KL33</accession>
<dbReference type="VEuPathDB" id="TriTrypDB:BSAL_31590"/>
<dbReference type="GO" id="GO:0042578">
    <property type="term" value="F:phosphoric ester hydrolase activity"/>
    <property type="evidence" value="ECO:0007669"/>
    <property type="project" value="UniProtKB-ARBA"/>
</dbReference>
<name>A0A0S4KL33_BODSA</name>
<dbReference type="CDD" id="cd00161">
    <property type="entry name" value="beta-trefoil_Ricin-like"/>
    <property type="match status" value="1"/>
</dbReference>
<dbReference type="Pfam" id="PF04185">
    <property type="entry name" value="Phosphoesterase"/>
    <property type="match status" value="1"/>
</dbReference>
<dbReference type="InterPro" id="IPR017850">
    <property type="entry name" value="Alkaline_phosphatase_core_sf"/>
</dbReference>
<evidence type="ECO:0000313" key="3">
    <source>
        <dbReference type="Proteomes" id="UP000051952"/>
    </source>
</evidence>
<organism evidence="2 3">
    <name type="scientific">Bodo saltans</name>
    <name type="common">Flagellated protozoan</name>
    <dbReference type="NCBI Taxonomy" id="75058"/>
    <lineage>
        <taxon>Eukaryota</taxon>
        <taxon>Discoba</taxon>
        <taxon>Euglenozoa</taxon>
        <taxon>Kinetoplastea</taxon>
        <taxon>Metakinetoplastina</taxon>
        <taxon>Eubodonida</taxon>
        <taxon>Bodonidae</taxon>
        <taxon>Bodo</taxon>
    </lineage>
</organism>
<dbReference type="SUPFAM" id="SSF50370">
    <property type="entry name" value="Ricin B-like lectins"/>
    <property type="match status" value="1"/>
</dbReference>
<dbReference type="InterPro" id="IPR007312">
    <property type="entry name" value="Phosphoesterase"/>
</dbReference>
<dbReference type="InterPro" id="IPR035992">
    <property type="entry name" value="Ricin_B-like_lectins"/>
</dbReference>
<sequence>TPWELFIGSVAKNPENVVLLTEFFDDAQKGTLPDFSFINPRAGLNITSGLGSNDMHPDHDVALGEAYYKDIYEALRASPAWNDTLFIVTFDEHGGFYDHVPTPLDIPPPGDNISSYPDLGFEFDRLGLRIPTLLISPWIPKGVVESSPSNPSMPYPNSQYELTSIMATVRKIFNMTTGPLTKRDAWAATFEHLLSLDEPRTDCPMHLPAAMPPTLAVEDEASKPLNGLQTHISSVHAHLSQHPMLPHHAKEQRHISSWLQEAFAKHKANAASWKASKVDPQFTARCEPLIGMNPNFVASNWTIDTDESNTYQVVSVEILDNATNITSSYCLDSNSTSLHGQVGVSLCFPSAVATFNADPTQHWIYGTADTTLRPLSQKSLCLTNQCIANGNLHTLVTLEACTGALSQRWGYMGPAVGNTGWADEGLLAEGSAIYTLVVDSV</sequence>
<dbReference type="Proteomes" id="UP000051952">
    <property type="component" value="Unassembled WGS sequence"/>
</dbReference>
<proteinExistence type="predicted"/>
<dbReference type="PROSITE" id="PS50231">
    <property type="entry name" value="RICIN_B_LECTIN"/>
    <property type="match status" value="1"/>
</dbReference>
<keyword evidence="1" id="KW-0378">Hydrolase</keyword>
<protein>
    <submittedName>
        <fullName evidence="2">Phosphoesterase-like protein, putative</fullName>
    </submittedName>
</protein>
<dbReference type="PANTHER" id="PTHR31956:SF1">
    <property type="entry name" value="NON-SPECIFIC PHOSPHOLIPASE C1"/>
    <property type="match status" value="1"/>
</dbReference>
<feature type="non-terminal residue" evidence="2">
    <location>
        <position position="1"/>
    </location>
</feature>
<dbReference type="PANTHER" id="PTHR31956">
    <property type="entry name" value="NON-SPECIFIC PHOSPHOLIPASE C4-RELATED"/>
    <property type="match status" value="1"/>
</dbReference>
<gene>
    <name evidence="2" type="ORF">BSAL_31590</name>
</gene>
<dbReference type="Gene3D" id="2.80.10.50">
    <property type="match status" value="1"/>
</dbReference>
<keyword evidence="3" id="KW-1185">Reference proteome</keyword>
<dbReference type="AlphaFoldDB" id="A0A0S4KL33"/>
<dbReference type="Gene3D" id="3.40.720.10">
    <property type="entry name" value="Alkaline Phosphatase, subunit A"/>
    <property type="match status" value="1"/>
</dbReference>
<dbReference type="OrthoDB" id="5135119at2759"/>